<evidence type="ECO:0000256" key="2">
    <source>
        <dbReference type="ARBA" id="ARBA00022679"/>
    </source>
</evidence>
<dbReference type="OrthoDB" id="205623at2759"/>
<dbReference type="InterPro" id="IPR000863">
    <property type="entry name" value="Sulfotransferase_dom"/>
</dbReference>
<evidence type="ECO:0000313" key="4">
    <source>
        <dbReference type="Proteomes" id="UP000085678"/>
    </source>
</evidence>
<dbReference type="GeneID" id="112041700"/>
<dbReference type="Pfam" id="PF00685">
    <property type="entry name" value="Sulfotransfer_1"/>
    <property type="match status" value="1"/>
</dbReference>
<dbReference type="RefSeq" id="XP_023931053.1">
    <property type="nucleotide sequence ID" value="XM_024075285.1"/>
</dbReference>
<dbReference type="PANTHER" id="PTHR11783">
    <property type="entry name" value="SULFOTRANSFERASE SULT"/>
    <property type="match status" value="1"/>
</dbReference>
<evidence type="ECO:0000256" key="1">
    <source>
        <dbReference type="ARBA" id="ARBA00005771"/>
    </source>
</evidence>
<dbReference type="Proteomes" id="UP000085678">
    <property type="component" value="Unplaced"/>
</dbReference>
<organism evidence="4 5">
    <name type="scientific">Lingula anatina</name>
    <name type="common">Brachiopod</name>
    <name type="synonym">Lingula unguis</name>
    <dbReference type="NCBI Taxonomy" id="7574"/>
    <lineage>
        <taxon>Eukaryota</taxon>
        <taxon>Metazoa</taxon>
        <taxon>Spiralia</taxon>
        <taxon>Lophotrochozoa</taxon>
        <taxon>Brachiopoda</taxon>
        <taxon>Linguliformea</taxon>
        <taxon>Lingulata</taxon>
        <taxon>Lingulida</taxon>
        <taxon>Linguloidea</taxon>
        <taxon>Lingulidae</taxon>
        <taxon>Lingula</taxon>
    </lineage>
</organism>
<gene>
    <name evidence="5" type="primary">LOC112041700</name>
</gene>
<dbReference type="InParanoid" id="A0A2R2MLF7"/>
<dbReference type="KEGG" id="lak:112041700"/>
<proteinExistence type="inferred from homology"/>
<feature type="domain" description="Sulfotransferase" evidence="3">
    <location>
        <begin position="12"/>
        <end position="93"/>
    </location>
</feature>
<keyword evidence="4" id="KW-1185">Reference proteome</keyword>
<dbReference type="InterPro" id="IPR027417">
    <property type="entry name" value="P-loop_NTPase"/>
</dbReference>
<protein>
    <submittedName>
        <fullName evidence="5">Sulfotransferase 1C2-like</fullName>
    </submittedName>
</protein>
<evidence type="ECO:0000259" key="3">
    <source>
        <dbReference type="Pfam" id="PF00685"/>
    </source>
</evidence>
<comment type="similarity">
    <text evidence="1">Belongs to the sulfotransferase 1 family.</text>
</comment>
<dbReference type="AlphaFoldDB" id="A0A2R2MLF7"/>
<keyword evidence="2" id="KW-0808">Transferase</keyword>
<name>A0A2R2MLF7_LINAN</name>
<evidence type="ECO:0000313" key="5">
    <source>
        <dbReference type="RefSeq" id="XP_023931053.1"/>
    </source>
</evidence>
<dbReference type="PROSITE" id="PS51257">
    <property type="entry name" value="PROKAR_LIPOPROTEIN"/>
    <property type="match status" value="1"/>
</dbReference>
<sequence length="102" mass="11454">MEIAGSRKAPLQVLPGLSAFLGCDRSPEFLQKVAEATSFENMKTVKEEQMKATPLPYKNGVLYRKATVGDWKHHFTVHQNERFDALWNKKMPGAGFSSVITN</sequence>
<dbReference type="GO" id="GO:0008146">
    <property type="term" value="F:sulfotransferase activity"/>
    <property type="evidence" value="ECO:0007669"/>
    <property type="project" value="InterPro"/>
</dbReference>
<dbReference type="SUPFAM" id="SSF52540">
    <property type="entry name" value="P-loop containing nucleoside triphosphate hydrolases"/>
    <property type="match status" value="1"/>
</dbReference>
<dbReference type="Gene3D" id="3.40.50.300">
    <property type="entry name" value="P-loop containing nucleotide triphosphate hydrolases"/>
    <property type="match status" value="1"/>
</dbReference>
<accession>A0A2R2MLF7</accession>
<reference evidence="5" key="1">
    <citation type="submission" date="2025-08" db="UniProtKB">
        <authorList>
            <consortium name="RefSeq"/>
        </authorList>
    </citation>
    <scope>IDENTIFICATION</scope>
    <source>
        <tissue evidence="5">Gonads</tissue>
    </source>
</reference>